<dbReference type="PATRIC" id="fig|1473.5.peg.4357"/>
<dbReference type="Gene3D" id="2.60.40.640">
    <property type="match status" value="1"/>
</dbReference>
<dbReference type="InterPro" id="IPR014752">
    <property type="entry name" value="Arrestin-like_C"/>
</dbReference>
<dbReference type="GeneID" id="66872902"/>
<sequence length="257" mass="29396">MFKKFFNSIGIGSAKVDAKIETEDFVPGEMIEGVLEVEGGNSEQQIDQIYVSLLTNHTMEINDKESDNHRHTIQRFKLTDGFIIKAEESKSIPFRFQLPAKTPATLGKTKVWLETGMDIKKALDPRDSDYIQVDPHPLVDAFLDAADSLGFELKDVKCELTPQSSKLKDEFPIIQEFEFKPKAKKYKRKLDELEAAFFVYESEVVAIVEVDRKMRNEDSFLVEFFNLDESNVVIRYGFDNVGDLPEKLEALIEENLS</sequence>
<evidence type="ECO:0008006" key="3">
    <source>
        <dbReference type="Google" id="ProtNLM"/>
    </source>
</evidence>
<dbReference type="InterPro" id="IPR009776">
    <property type="entry name" value="Spore_0_M"/>
</dbReference>
<keyword evidence="2" id="KW-1185">Reference proteome</keyword>
<dbReference type="PANTHER" id="PTHR40053">
    <property type="entry name" value="SPORULATION-CONTROL PROTEIN SPO0M"/>
    <property type="match status" value="1"/>
</dbReference>
<name>A0A0L0QS20_VIRPA</name>
<dbReference type="PANTHER" id="PTHR40053:SF1">
    <property type="entry name" value="SPORULATION-CONTROL PROTEIN SPO0M"/>
    <property type="match status" value="1"/>
</dbReference>
<dbReference type="Proteomes" id="UP000036780">
    <property type="component" value="Unassembled WGS sequence"/>
</dbReference>
<evidence type="ECO:0000313" key="1">
    <source>
        <dbReference type="EMBL" id="KNE21361.1"/>
    </source>
</evidence>
<dbReference type="OrthoDB" id="2351239at2"/>
<evidence type="ECO:0000313" key="2">
    <source>
        <dbReference type="Proteomes" id="UP000036780"/>
    </source>
</evidence>
<dbReference type="AlphaFoldDB" id="A0A0L0QS20"/>
<protein>
    <recommendedName>
        <fullName evidence="3">Sporulation protein SpoOM</fullName>
    </recommendedName>
</protein>
<dbReference type="Pfam" id="PF07070">
    <property type="entry name" value="Spo0M"/>
    <property type="match status" value="1"/>
</dbReference>
<gene>
    <name evidence="1" type="ORF">AFK71_06740</name>
</gene>
<comment type="caution">
    <text evidence="1">The sequence shown here is derived from an EMBL/GenBank/DDBJ whole genome shotgun (WGS) entry which is preliminary data.</text>
</comment>
<dbReference type="RefSeq" id="WP_050350787.1">
    <property type="nucleotide sequence ID" value="NZ_CP073011.1"/>
</dbReference>
<dbReference type="EMBL" id="LGTO01000005">
    <property type="protein sequence ID" value="KNE21361.1"/>
    <property type="molecule type" value="Genomic_DNA"/>
</dbReference>
<reference evidence="2" key="1">
    <citation type="submission" date="2015-07" db="EMBL/GenBank/DDBJ databases">
        <title>Fjat-10053 dsm26.</title>
        <authorList>
            <person name="Liu B."/>
            <person name="Wang J."/>
            <person name="Zhu Y."/>
            <person name="Liu G."/>
            <person name="Chen Q."/>
            <person name="Chen Z."/>
            <person name="Lan J."/>
            <person name="Che J."/>
            <person name="Ge C."/>
            <person name="Shi H."/>
            <person name="Pan Z."/>
            <person name="Liu X."/>
        </authorList>
    </citation>
    <scope>NUCLEOTIDE SEQUENCE [LARGE SCALE GENOMIC DNA]</scope>
    <source>
        <strain evidence="2">DSM 26</strain>
    </source>
</reference>
<proteinExistence type="predicted"/>
<accession>A0A0L0QS20</accession>
<organism evidence="1 2">
    <name type="scientific">Virgibacillus pantothenticus</name>
    <dbReference type="NCBI Taxonomy" id="1473"/>
    <lineage>
        <taxon>Bacteria</taxon>
        <taxon>Bacillati</taxon>
        <taxon>Bacillota</taxon>
        <taxon>Bacilli</taxon>
        <taxon>Bacillales</taxon>
        <taxon>Bacillaceae</taxon>
        <taxon>Virgibacillus</taxon>
    </lineage>
</organism>